<comment type="subcellular location">
    <subcellularLocation>
        <location evidence="1">Cell membrane</location>
        <topology evidence="1">Multi-pass membrane protein</topology>
    </subcellularLocation>
</comment>
<dbReference type="OrthoDB" id="9792760at2"/>
<dbReference type="PANTHER" id="PTHR33452">
    <property type="entry name" value="OXIDOREDUCTASE CATD-RELATED"/>
    <property type="match status" value="1"/>
</dbReference>
<keyword evidence="9" id="KW-1185">Reference proteome</keyword>
<dbReference type="GO" id="GO:0005886">
    <property type="term" value="C:plasma membrane"/>
    <property type="evidence" value="ECO:0007669"/>
    <property type="project" value="UniProtKB-SubCell"/>
</dbReference>
<proteinExistence type="inferred from homology"/>
<reference evidence="8 9" key="1">
    <citation type="submission" date="2019-03" db="EMBL/GenBank/DDBJ databases">
        <title>Genomic Encyclopedia of Type Strains, Phase IV (KMG-IV): sequencing the most valuable type-strain genomes for metagenomic binning, comparative biology and taxonomic classification.</title>
        <authorList>
            <person name="Goeker M."/>
        </authorList>
    </citation>
    <scope>NUCLEOTIDE SEQUENCE [LARGE SCALE GENOMIC DNA]</scope>
    <source>
        <strain evidence="8 9">DSM 25287</strain>
    </source>
</reference>
<evidence type="ECO:0000256" key="2">
    <source>
        <dbReference type="ARBA" id="ARBA00006679"/>
    </source>
</evidence>
<feature type="transmembrane region" description="Helical" evidence="7">
    <location>
        <begin position="52"/>
        <end position="73"/>
    </location>
</feature>
<name>A0A4R2L5Q5_9GAMM</name>
<keyword evidence="3" id="KW-1003">Cell membrane</keyword>
<comment type="similarity">
    <text evidence="2">Belongs to the DoxX family.</text>
</comment>
<gene>
    <name evidence="8" type="ORF">EV699_107166</name>
</gene>
<accession>A0A4R2L5Q5</accession>
<dbReference type="Proteomes" id="UP000295765">
    <property type="component" value="Unassembled WGS sequence"/>
</dbReference>
<evidence type="ECO:0000313" key="8">
    <source>
        <dbReference type="EMBL" id="TCO81772.1"/>
    </source>
</evidence>
<protein>
    <submittedName>
        <fullName evidence="8">Putative oxidoreductase</fullName>
    </submittedName>
</protein>
<organism evidence="8 9">
    <name type="scientific">Plasticicumulans lactativorans</name>
    <dbReference type="NCBI Taxonomy" id="1133106"/>
    <lineage>
        <taxon>Bacteria</taxon>
        <taxon>Pseudomonadati</taxon>
        <taxon>Pseudomonadota</taxon>
        <taxon>Gammaproteobacteria</taxon>
        <taxon>Candidatus Competibacteraceae</taxon>
        <taxon>Plasticicumulans</taxon>
    </lineage>
</organism>
<keyword evidence="6 7" id="KW-0472">Membrane</keyword>
<evidence type="ECO:0000256" key="4">
    <source>
        <dbReference type="ARBA" id="ARBA00022692"/>
    </source>
</evidence>
<evidence type="ECO:0000256" key="5">
    <source>
        <dbReference type="ARBA" id="ARBA00022989"/>
    </source>
</evidence>
<keyword evidence="4 7" id="KW-0812">Transmembrane</keyword>
<dbReference type="RefSeq" id="WP_132541017.1">
    <property type="nucleotide sequence ID" value="NZ_SLWY01000007.1"/>
</dbReference>
<feature type="transmembrane region" description="Helical" evidence="7">
    <location>
        <begin position="117"/>
        <end position="135"/>
    </location>
</feature>
<evidence type="ECO:0000256" key="1">
    <source>
        <dbReference type="ARBA" id="ARBA00004651"/>
    </source>
</evidence>
<dbReference type="Pfam" id="PF07681">
    <property type="entry name" value="DoxX"/>
    <property type="match status" value="1"/>
</dbReference>
<dbReference type="PANTHER" id="PTHR33452:SF1">
    <property type="entry name" value="INNER MEMBRANE PROTEIN YPHA-RELATED"/>
    <property type="match status" value="1"/>
</dbReference>
<keyword evidence="5 7" id="KW-1133">Transmembrane helix</keyword>
<evidence type="ECO:0000256" key="3">
    <source>
        <dbReference type="ARBA" id="ARBA00022475"/>
    </source>
</evidence>
<evidence type="ECO:0000313" key="9">
    <source>
        <dbReference type="Proteomes" id="UP000295765"/>
    </source>
</evidence>
<evidence type="ECO:0000256" key="6">
    <source>
        <dbReference type="ARBA" id="ARBA00023136"/>
    </source>
</evidence>
<dbReference type="EMBL" id="SLWY01000007">
    <property type="protein sequence ID" value="TCO81772.1"/>
    <property type="molecule type" value="Genomic_DNA"/>
</dbReference>
<feature type="transmembrane region" description="Helical" evidence="7">
    <location>
        <begin position="21"/>
        <end position="40"/>
    </location>
</feature>
<dbReference type="AlphaFoldDB" id="A0A4R2L5Q5"/>
<feature type="transmembrane region" description="Helical" evidence="7">
    <location>
        <begin position="80"/>
        <end position="97"/>
    </location>
</feature>
<dbReference type="InterPro" id="IPR051907">
    <property type="entry name" value="DoxX-like_oxidoreductase"/>
</dbReference>
<comment type="caution">
    <text evidence="8">The sequence shown here is derived from an EMBL/GenBank/DDBJ whole genome shotgun (WGS) entry which is preliminary data.</text>
</comment>
<dbReference type="InterPro" id="IPR032808">
    <property type="entry name" value="DoxX"/>
</dbReference>
<sequence>MNTTTAPSPLLTAIVPASGRALLGALFLVSGVGKLAAPAATQAYIAAAGLPFPLLAYLGALAVEIGLALALVLGYRTRTVAALMAAFTLVTAFAFHFNPADQGQVIHFLKNLAITGGLLQVTAFGGGALSLDAWLGRRGDAVGAKA</sequence>
<evidence type="ECO:0000256" key="7">
    <source>
        <dbReference type="SAM" id="Phobius"/>
    </source>
</evidence>